<dbReference type="SUPFAM" id="SSF56672">
    <property type="entry name" value="DNA/RNA polymerases"/>
    <property type="match status" value="1"/>
</dbReference>
<evidence type="ECO:0000259" key="8">
    <source>
        <dbReference type="PROSITE" id="PS50878"/>
    </source>
</evidence>
<feature type="non-terminal residue" evidence="9">
    <location>
        <position position="1"/>
    </location>
</feature>
<name>A0AA38KJK1_TAXCH</name>
<keyword evidence="5" id="KW-0255">Endonuclease</keyword>
<dbReference type="Gene3D" id="3.30.70.270">
    <property type="match status" value="1"/>
</dbReference>
<evidence type="ECO:0000256" key="3">
    <source>
        <dbReference type="ARBA" id="ARBA00022695"/>
    </source>
</evidence>
<dbReference type="EMBL" id="JAHRHJ020000007">
    <property type="protein sequence ID" value="KAH9307728.1"/>
    <property type="molecule type" value="Genomic_DNA"/>
</dbReference>
<sequence>YNQIEVSPEDQFKTAFTTPWGTFAYSRMPFGLTNAGATFQWAMEFAFKGMMGKVIMVYLDDLTVFSKKRNDHYDHLEQVLARCREHGISLNPKKSVFGVTEGKLLGHVVSKEGTKIDAERVKAIQSLTLPTSKNGVHSFFGK</sequence>
<evidence type="ECO:0000256" key="1">
    <source>
        <dbReference type="ARBA" id="ARBA00022670"/>
    </source>
</evidence>
<evidence type="ECO:0000256" key="2">
    <source>
        <dbReference type="ARBA" id="ARBA00022679"/>
    </source>
</evidence>
<dbReference type="PANTHER" id="PTHR24559">
    <property type="entry name" value="TRANSPOSON TY3-I GAG-POL POLYPROTEIN"/>
    <property type="match status" value="1"/>
</dbReference>
<dbReference type="PROSITE" id="PS50878">
    <property type="entry name" value="RT_POL"/>
    <property type="match status" value="1"/>
</dbReference>
<keyword evidence="6" id="KW-0378">Hydrolase</keyword>
<dbReference type="GO" id="GO:0006508">
    <property type="term" value="P:proteolysis"/>
    <property type="evidence" value="ECO:0007669"/>
    <property type="project" value="UniProtKB-KW"/>
</dbReference>
<organism evidence="9 10">
    <name type="scientific">Taxus chinensis</name>
    <name type="common">Chinese yew</name>
    <name type="synonym">Taxus wallichiana var. chinensis</name>
    <dbReference type="NCBI Taxonomy" id="29808"/>
    <lineage>
        <taxon>Eukaryota</taxon>
        <taxon>Viridiplantae</taxon>
        <taxon>Streptophyta</taxon>
        <taxon>Embryophyta</taxon>
        <taxon>Tracheophyta</taxon>
        <taxon>Spermatophyta</taxon>
        <taxon>Pinopsida</taxon>
        <taxon>Pinidae</taxon>
        <taxon>Conifers II</taxon>
        <taxon>Cupressales</taxon>
        <taxon>Taxaceae</taxon>
        <taxon>Taxus</taxon>
    </lineage>
</organism>
<evidence type="ECO:0000256" key="4">
    <source>
        <dbReference type="ARBA" id="ARBA00022722"/>
    </source>
</evidence>
<dbReference type="GO" id="GO:0004519">
    <property type="term" value="F:endonuclease activity"/>
    <property type="evidence" value="ECO:0007669"/>
    <property type="project" value="UniProtKB-KW"/>
</dbReference>
<dbReference type="Pfam" id="PF00078">
    <property type="entry name" value="RVT_1"/>
    <property type="match status" value="1"/>
</dbReference>
<feature type="domain" description="Reverse transcriptase" evidence="8">
    <location>
        <begin position="1"/>
        <end position="109"/>
    </location>
</feature>
<dbReference type="PANTHER" id="PTHR24559:SF444">
    <property type="entry name" value="REVERSE TRANSCRIPTASE DOMAIN-CONTAINING PROTEIN"/>
    <property type="match status" value="1"/>
</dbReference>
<keyword evidence="2" id="KW-0808">Transferase</keyword>
<evidence type="ECO:0000313" key="9">
    <source>
        <dbReference type="EMBL" id="KAH9307728.1"/>
    </source>
</evidence>
<dbReference type="Proteomes" id="UP000824469">
    <property type="component" value="Unassembled WGS sequence"/>
</dbReference>
<comment type="caution">
    <text evidence="9">The sequence shown here is derived from an EMBL/GenBank/DDBJ whole genome shotgun (WGS) entry which is preliminary data.</text>
</comment>
<proteinExistence type="predicted"/>
<protein>
    <recommendedName>
        <fullName evidence="8">Reverse transcriptase domain-containing protein</fullName>
    </recommendedName>
</protein>
<accession>A0AA38KJK1</accession>
<dbReference type="AlphaFoldDB" id="A0AA38KJK1"/>
<evidence type="ECO:0000256" key="6">
    <source>
        <dbReference type="ARBA" id="ARBA00022801"/>
    </source>
</evidence>
<dbReference type="FunFam" id="3.10.10.10:FF:000007">
    <property type="entry name" value="Retrovirus-related Pol polyprotein from transposon 17.6-like Protein"/>
    <property type="match status" value="1"/>
</dbReference>
<dbReference type="CDD" id="cd01647">
    <property type="entry name" value="RT_LTR"/>
    <property type="match status" value="1"/>
</dbReference>
<dbReference type="GO" id="GO:0008233">
    <property type="term" value="F:peptidase activity"/>
    <property type="evidence" value="ECO:0007669"/>
    <property type="project" value="UniProtKB-KW"/>
</dbReference>
<evidence type="ECO:0000256" key="5">
    <source>
        <dbReference type="ARBA" id="ARBA00022759"/>
    </source>
</evidence>
<dbReference type="InterPro" id="IPR043502">
    <property type="entry name" value="DNA/RNA_pol_sf"/>
</dbReference>
<keyword evidence="4" id="KW-0540">Nuclease</keyword>
<keyword evidence="1" id="KW-0645">Protease</keyword>
<dbReference type="InterPro" id="IPR043128">
    <property type="entry name" value="Rev_trsase/Diguanyl_cyclase"/>
</dbReference>
<keyword evidence="3" id="KW-0548">Nucleotidyltransferase</keyword>
<reference evidence="9 10" key="1">
    <citation type="journal article" date="2021" name="Nat. Plants">
        <title>The Taxus genome provides insights into paclitaxel biosynthesis.</title>
        <authorList>
            <person name="Xiong X."/>
            <person name="Gou J."/>
            <person name="Liao Q."/>
            <person name="Li Y."/>
            <person name="Zhou Q."/>
            <person name="Bi G."/>
            <person name="Li C."/>
            <person name="Du R."/>
            <person name="Wang X."/>
            <person name="Sun T."/>
            <person name="Guo L."/>
            <person name="Liang H."/>
            <person name="Lu P."/>
            <person name="Wu Y."/>
            <person name="Zhang Z."/>
            <person name="Ro D.K."/>
            <person name="Shang Y."/>
            <person name="Huang S."/>
            <person name="Yan J."/>
        </authorList>
    </citation>
    <scope>NUCLEOTIDE SEQUENCE [LARGE SCALE GENOMIC DNA]</scope>
    <source>
        <strain evidence="9">Ta-2019</strain>
    </source>
</reference>
<dbReference type="Gene3D" id="3.10.10.10">
    <property type="entry name" value="HIV Type 1 Reverse Transcriptase, subunit A, domain 1"/>
    <property type="match status" value="1"/>
</dbReference>
<evidence type="ECO:0000256" key="7">
    <source>
        <dbReference type="ARBA" id="ARBA00022918"/>
    </source>
</evidence>
<gene>
    <name evidence="9" type="ORF">KI387_035639</name>
</gene>
<feature type="non-terminal residue" evidence="9">
    <location>
        <position position="142"/>
    </location>
</feature>
<keyword evidence="7" id="KW-0695">RNA-directed DNA polymerase</keyword>
<evidence type="ECO:0000313" key="10">
    <source>
        <dbReference type="Proteomes" id="UP000824469"/>
    </source>
</evidence>
<dbReference type="GO" id="GO:0003964">
    <property type="term" value="F:RNA-directed DNA polymerase activity"/>
    <property type="evidence" value="ECO:0007669"/>
    <property type="project" value="UniProtKB-KW"/>
</dbReference>
<dbReference type="InterPro" id="IPR000477">
    <property type="entry name" value="RT_dom"/>
</dbReference>
<keyword evidence="10" id="KW-1185">Reference proteome</keyword>
<dbReference type="InterPro" id="IPR053134">
    <property type="entry name" value="RNA-dir_DNA_polymerase"/>
</dbReference>